<dbReference type="Proteomes" id="UP000297453">
    <property type="component" value="Unassembled WGS sequence"/>
</dbReference>
<name>A0A4R9G7Q4_9LEPT</name>
<gene>
    <name evidence="1" type="ORF">EHO59_05315</name>
</gene>
<comment type="caution">
    <text evidence="1">The sequence shown here is derived from an EMBL/GenBank/DDBJ whole genome shotgun (WGS) entry which is preliminary data.</text>
</comment>
<proteinExistence type="predicted"/>
<evidence type="ECO:0000313" key="1">
    <source>
        <dbReference type="EMBL" id="TGK07523.1"/>
    </source>
</evidence>
<dbReference type="RefSeq" id="WP_135585464.1">
    <property type="nucleotide sequence ID" value="NZ_RQEP01000005.1"/>
</dbReference>
<keyword evidence="2" id="KW-1185">Reference proteome</keyword>
<reference evidence="1" key="1">
    <citation type="journal article" date="2019" name="PLoS Negl. Trop. Dis.">
        <title>Revisiting the worldwide diversity of Leptospira species in the environment.</title>
        <authorList>
            <person name="Vincent A.T."/>
            <person name="Schiettekatte O."/>
            <person name="Bourhy P."/>
            <person name="Veyrier F.J."/>
            <person name="Picardeau M."/>
        </authorList>
    </citation>
    <scope>NUCLEOTIDE SEQUENCE [LARGE SCALE GENOMIC DNA]</scope>
    <source>
        <strain evidence="1">SSS9</strain>
    </source>
</reference>
<evidence type="ECO:0000313" key="2">
    <source>
        <dbReference type="Proteomes" id="UP000297453"/>
    </source>
</evidence>
<organism evidence="1 2">
    <name type="scientific">Leptospira semungkisensis</name>
    <dbReference type="NCBI Taxonomy" id="2484985"/>
    <lineage>
        <taxon>Bacteria</taxon>
        <taxon>Pseudomonadati</taxon>
        <taxon>Spirochaetota</taxon>
        <taxon>Spirochaetia</taxon>
        <taxon>Leptospirales</taxon>
        <taxon>Leptospiraceae</taxon>
        <taxon>Leptospira</taxon>
    </lineage>
</organism>
<dbReference type="EMBL" id="RQEP01000005">
    <property type="protein sequence ID" value="TGK07523.1"/>
    <property type="molecule type" value="Genomic_DNA"/>
</dbReference>
<protein>
    <submittedName>
        <fullName evidence="1">Histone deacetylase</fullName>
    </submittedName>
</protein>
<accession>A0A4R9G7Q4</accession>
<dbReference type="AlphaFoldDB" id="A0A4R9G7Q4"/>
<sequence length="274" mass="31830">MGRVAYNNPRFFDFVYDDFLCAAVDSHVAQSGVLFHSLTKENVLELFEITGVLSELKKRGYDSLQLDLSGSDDTYQRLTLTWQNEILVHVRLSIQEYRIRLNDYFFKEKYLVVNWLQTRHPKQATRDSSRLYPGQDVPGLGIFPEMSDLIGFLIISLRLNGAVIRPEYFHDAVLFSRKFQFLEPESKALYLSLKNTFPKHSIRAISTLIQNGKVLDAKRGVIEWKPIEMIFFLEKTLNFFVFNRKFQKKVSKLITTYKLSLAEGAEQELGLDHS</sequence>
<dbReference type="OrthoDB" id="319813at2"/>